<dbReference type="STRING" id="1440762.Y882_15720"/>
<dbReference type="EMBL" id="JPLA01000044">
    <property type="protein sequence ID" value="KLD62498.1"/>
    <property type="molecule type" value="Genomic_DNA"/>
</dbReference>
<sequence>MTTMALRPNYGINPRWVDAGTSPEAVSVAKLTRTAVSSLQRVDQRLPLDELDALQDEVRSGITDNVEQETVGVGRLFLLALPNWVPTPEVAVDPDGEISFDWFGKRGKNFSVSIRFDGRLSFAGQFGPKVSLHGTEEFVDSIPKSVLSAIAQLVDEPVPREEAA</sequence>
<evidence type="ECO:0000313" key="1">
    <source>
        <dbReference type="EMBL" id="KLD62498.1"/>
    </source>
</evidence>
<name>A0A0G9GYU2_9GAMM</name>
<proteinExistence type="predicted"/>
<gene>
    <name evidence="1" type="ORF">Y882_15720</name>
</gene>
<evidence type="ECO:0000313" key="2">
    <source>
        <dbReference type="Proteomes" id="UP000035481"/>
    </source>
</evidence>
<dbReference type="OrthoDB" id="9256270at2"/>
<dbReference type="RefSeq" id="WP_046972835.1">
    <property type="nucleotide sequence ID" value="NZ_JPLA01000044.1"/>
</dbReference>
<dbReference type="PATRIC" id="fig|1440762.4.peg.2868"/>
<reference evidence="1 2" key="1">
    <citation type="journal article" date="2015" name="Antonie Van Leeuwenhoek">
        <title>A phylogenomic and molecular marker based taxonomic framework for the order Xanthomonadales: proposal to transfer the families Algiphilaceae and Solimonadaceae to the order Nevskiales ord. nov. and to create a new family within the order Xanthomonadales, the family Rhodanobacteraceae fam. nov., containing the genus Rhodanobacter and its closest relatives.</title>
        <authorList>
            <person name="Naushad S."/>
            <person name="Adeolu M."/>
            <person name="Wong S."/>
            <person name="Sohail M."/>
            <person name="Schellhorn H.E."/>
            <person name="Gupta R.S."/>
        </authorList>
    </citation>
    <scope>NUCLEOTIDE SEQUENCE [LARGE SCALE GENOMIC DNA]</scope>
    <source>
        <strain evidence="1 2">DSM 16301</strain>
    </source>
</reference>
<accession>A0A0G9GYU2</accession>
<comment type="caution">
    <text evidence="1">The sequence shown here is derived from an EMBL/GenBank/DDBJ whole genome shotgun (WGS) entry which is preliminary data.</text>
</comment>
<organism evidence="1 2">
    <name type="scientific">Dyella japonica DSM 16301</name>
    <dbReference type="NCBI Taxonomy" id="1440762"/>
    <lineage>
        <taxon>Bacteria</taxon>
        <taxon>Pseudomonadati</taxon>
        <taxon>Pseudomonadota</taxon>
        <taxon>Gammaproteobacteria</taxon>
        <taxon>Lysobacterales</taxon>
        <taxon>Rhodanobacteraceae</taxon>
        <taxon>Dyella</taxon>
    </lineage>
</organism>
<dbReference type="AlphaFoldDB" id="A0A0G9GYU2"/>
<protein>
    <submittedName>
        <fullName evidence="1">Uncharacterized protein</fullName>
    </submittedName>
</protein>
<dbReference type="Proteomes" id="UP000035481">
    <property type="component" value="Unassembled WGS sequence"/>
</dbReference>